<comment type="caution">
    <text evidence="3">The sequence shown here is derived from an EMBL/GenBank/DDBJ whole genome shotgun (WGS) entry which is preliminary data.</text>
</comment>
<evidence type="ECO:0000313" key="4">
    <source>
        <dbReference type="Proteomes" id="UP000721236"/>
    </source>
</evidence>
<organism evidence="3 4">
    <name type="scientific">Cupriavidus respiraculi</name>
    <dbReference type="NCBI Taxonomy" id="195930"/>
    <lineage>
        <taxon>Bacteria</taxon>
        <taxon>Pseudomonadati</taxon>
        <taxon>Pseudomonadota</taxon>
        <taxon>Betaproteobacteria</taxon>
        <taxon>Burkholderiales</taxon>
        <taxon>Burkholderiaceae</taxon>
        <taxon>Cupriavidus</taxon>
    </lineage>
</organism>
<feature type="signal peptide" evidence="2">
    <location>
        <begin position="1"/>
        <end position="28"/>
    </location>
</feature>
<evidence type="ECO:0008006" key="5">
    <source>
        <dbReference type="Google" id="ProtNLM"/>
    </source>
</evidence>
<dbReference type="PANTHER" id="PTHR42928:SF3">
    <property type="entry name" value="UPF0065 PROTEIN YFLP"/>
    <property type="match status" value="1"/>
</dbReference>
<dbReference type="EMBL" id="CAJZAH010000001">
    <property type="protein sequence ID" value="CAG9166998.1"/>
    <property type="molecule type" value="Genomic_DNA"/>
</dbReference>
<proteinExistence type="inferred from homology"/>
<reference evidence="3 4" key="1">
    <citation type="submission" date="2021-08" db="EMBL/GenBank/DDBJ databases">
        <authorList>
            <person name="Peeters C."/>
        </authorList>
    </citation>
    <scope>NUCLEOTIDE SEQUENCE [LARGE SCALE GENOMIC DNA]</scope>
    <source>
        <strain evidence="3 4">LMG 21510</strain>
    </source>
</reference>
<evidence type="ECO:0000313" key="3">
    <source>
        <dbReference type="EMBL" id="CAG9166998.1"/>
    </source>
</evidence>
<keyword evidence="2" id="KW-0732">Signal</keyword>
<protein>
    <recommendedName>
        <fullName evidence="5">Tricarboxylic transport membrane protein</fullName>
    </recommendedName>
</protein>
<evidence type="ECO:0000256" key="1">
    <source>
        <dbReference type="ARBA" id="ARBA00006987"/>
    </source>
</evidence>
<dbReference type="RefSeq" id="WP_377747376.1">
    <property type="nucleotide sequence ID" value="NZ_CAJZAH010000001.1"/>
</dbReference>
<feature type="chain" id="PRO_5046647971" description="Tricarboxylic transport membrane protein" evidence="2">
    <location>
        <begin position="29"/>
        <end position="327"/>
    </location>
</feature>
<dbReference type="Pfam" id="PF03401">
    <property type="entry name" value="TctC"/>
    <property type="match status" value="1"/>
</dbReference>
<dbReference type="PIRSF" id="PIRSF017082">
    <property type="entry name" value="YflP"/>
    <property type="match status" value="1"/>
</dbReference>
<sequence length="327" mass="34408">METSIVRRTLMVVALLFGSMHLADGARADGTPAKCIAPAKPGGGYDVTCRIAGAILKDAGLGPVRIAYMPGGIGAVAFNAMVAQTPGDGDAIVAFSSGALLNIATGRFGKYGIEDVEWLAAVGIDHGMIAVSANSPYRSLNDLVAAMRATPRKVLFGAGGSIGSQDWMKAALLARRAGVDRGALRYVAFEGGGEAMAALLAGHVQVVSGDIAEALGLIDTGRIRVLAVLSQERLPGRLATIPTAREQGVDLQWPILRGFYMGAQVADADLRRWRGAFARAATHPDYERTVQAHGMVPIAISGPELDAYVRKDVARYQRLAREFGLPK</sequence>
<dbReference type="InterPro" id="IPR042100">
    <property type="entry name" value="Bug_dom1"/>
</dbReference>
<dbReference type="CDD" id="cd07012">
    <property type="entry name" value="PBP2_Bug_TTT"/>
    <property type="match status" value="1"/>
</dbReference>
<name>A0ABM8WHW3_9BURK</name>
<evidence type="ECO:0000256" key="2">
    <source>
        <dbReference type="SAM" id="SignalP"/>
    </source>
</evidence>
<comment type="similarity">
    <text evidence="1">Belongs to the UPF0065 (bug) family.</text>
</comment>
<dbReference type="Proteomes" id="UP000721236">
    <property type="component" value="Unassembled WGS sequence"/>
</dbReference>
<dbReference type="PANTHER" id="PTHR42928">
    <property type="entry name" value="TRICARBOXYLATE-BINDING PROTEIN"/>
    <property type="match status" value="1"/>
</dbReference>
<dbReference type="SUPFAM" id="SSF53850">
    <property type="entry name" value="Periplasmic binding protein-like II"/>
    <property type="match status" value="1"/>
</dbReference>
<keyword evidence="4" id="KW-1185">Reference proteome</keyword>
<dbReference type="InterPro" id="IPR005064">
    <property type="entry name" value="BUG"/>
</dbReference>
<dbReference type="Gene3D" id="3.40.190.150">
    <property type="entry name" value="Bordetella uptake gene, domain 1"/>
    <property type="match status" value="1"/>
</dbReference>
<gene>
    <name evidence="3" type="ORF">LMG21510_00618</name>
</gene>
<accession>A0ABM8WHW3</accession>
<dbReference type="Gene3D" id="3.40.190.10">
    <property type="entry name" value="Periplasmic binding protein-like II"/>
    <property type="match status" value="1"/>
</dbReference>